<evidence type="ECO:0008006" key="3">
    <source>
        <dbReference type="Google" id="ProtNLM"/>
    </source>
</evidence>
<dbReference type="Proteomes" id="UP000237819">
    <property type="component" value="Unassembled WGS sequence"/>
</dbReference>
<gene>
    <name evidence="1" type="ORF">C5Y93_21735</name>
</gene>
<sequence>MNPSPKKKSVVITIDDQHKADLKQVAMNCQDLGLEVEYSLETLGQIIGKISVENESKLRNLPGVLGVEDSKDIQLSPPDSEIQ</sequence>
<name>A0A2S8GHL1_9BACT</name>
<protein>
    <recommendedName>
        <fullName evidence="3">Ketohydroxyglutarate aldolase</fullName>
    </recommendedName>
</protein>
<proteinExistence type="predicted"/>
<organism evidence="1 2">
    <name type="scientific">Blastopirellula marina</name>
    <dbReference type="NCBI Taxonomy" id="124"/>
    <lineage>
        <taxon>Bacteria</taxon>
        <taxon>Pseudomonadati</taxon>
        <taxon>Planctomycetota</taxon>
        <taxon>Planctomycetia</taxon>
        <taxon>Pirellulales</taxon>
        <taxon>Pirellulaceae</taxon>
        <taxon>Blastopirellula</taxon>
    </lineage>
</organism>
<dbReference type="EMBL" id="PUHZ01000022">
    <property type="protein sequence ID" value="PQO43811.1"/>
    <property type="molecule type" value="Genomic_DNA"/>
</dbReference>
<dbReference type="AlphaFoldDB" id="A0A2S8GHL1"/>
<evidence type="ECO:0000313" key="1">
    <source>
        <dbReference type="EMBL" id="PQO43811.1"/>
    </source>
</evidence>
<evidence type="ECO:0000313" key="2">
    <source>
        <dbReference type="Proteomes" id="UP000237819"/>
    </source>
</evidence>
<reference evidence="1 2" key="1">
    <citation type="submission" date="2018-02" db="EMBL/GenBank/DDBJ databases">
        <title>Comparative genomes isolates from brazilian mangrove.</title>
        <authorList>
            <person name="Araujo J.E."/>
            <person name="Taketani R.G."/>
            <person name="Silva M.C.P."/>
            <person name="Loureco M.V."/>
            <person name="Andreote F.D."/>
        </authorList>
    </citation>
    <scope>NUCLEOTIDE SEQUENCE [LARGE SCALE GENOMIC DNA]</scope>
    <source>
        <strain evidence="1 2">Nap-Phe MGV</strain>
    </source>
</reference>
<comment type="caution">
    <text evidence="1">The sequence shown here is derived from an EMBL/GenBank/DDBJ whole genome shotgun (WGS) entry which is preliminary data.</text>
</comment>
<accession>A0A2S8GHL1</accession>
<dbReference type="RefSeq" id="WP_105337566.1">
    <property type="nucleotide sequence ID" value="NZ_PUHZ01000022.1"/>
</dbReference>